<keyword evidence="1" id="KW-0472">Membrane</keyword>
<dbReference type="InterPro" id="IPR011453">
    <property type="entry name" value="DUF1559"/>
</dbReference>
<evidence type="ECO:0000313" key="4">
    <source>
        <dbReference type="Proteomes" id="UP000317909"/>
    </source>
</evidence>
<keyword evidence="1" id="KW-0812">Transmembrane</keyword>
<feature type="domain" description="DUF1559" evidence="2">
    <location>
        <begin position="49"/>
        <end position="306"/>
    </location>
</feature>
<proteinExistence type="predicted"/>
<evidence type="ECO:0000256" key="1">
    <source>
        <dbReference type="SAM" id="Phobius"/>
    </source>
</evidence>
<feature type="transmembrane region" description="Helical" evidence="1">
    <location>
        <begin position="21"/>
        <end position="45"/>
    </location>
</feature>
<dbReference type="Pfam" id="PF07596">
    <property type="entry name" value="SBP_bac_10"/>
    <property type="match status" value="1"/>
</dbReference>
<keyword evidence="1" id="KW-1133">Transmembrane helix</keyword>
<dbReference type="AlphaFoldDB" id="A0A517U2V4"/>
<dbReference type="InterPro" id="IPR012902">
    <property type="entry name" value="N_methyl_site"/>
</dbReference>
<dbReference type="OrthoDB" id="255848at2"/>
<sequence>MPGMSRLCCQVAARRTRGPCLVLAFTLVELLVVIAIIGVLVALLVPAVQASRESSRKAQCINNLKQIGLGLHHHLDAKKHLPAGYVSRVLNNGDDAGPGWAWGAHLMPYVEQSTLFALIDENLAVNAYAATALRTKVVPAFLCPSDGGVQPVIDVPAYITKTTICKIASASYVGSAGTVRPTCKLCRDQFDGVFGRNHPVEPRELEDGLSQTLAIGERATDWANAALWGVVPNSILLDNQRPVMFAAGPAYVLGTTFKDGFNICTDPTVDKNSTSYAESFGSVHPGGCNFAFCDGGVRFVFEDVDPAVMNALATRASLAKGGDLLDPIIHDSPF</sequence>
<dbReference type="KEGG" id="llh:I41_41580"/>
<gene>
    <name evidence="3" type="ORF">I41_41580</name>
</gene>
<protein>
    <recommendedName>
        <fullName evidence="2">DUF1559 domain-containing protein</fullName>
    </recommendedName>
</protein>
<evidence type="ECO:0000259" key="2">
    <source>
        <dbReference type="Pfam" id="PF07596"/>
    </source>
</evidence>
<dbReference type="NCBIfam" id="TIGR02532">
    <property type="entry name" value="IV_pilin_GFxxxE"/>
    <property type="match status" value="1"/>
</dbReference>
<name>A0A517U2V4_9BACT</name>
<dbReference type="InterPro" id="IPR045584">
    <property type="entry name" value="Pilin-like"/>
</dbReference>
<dbReference type="PANTHER" id="PTHR30093:SF2">
    <property type="entry name" value="TYPE II SECRETION SYSTEM PROTEIN H"/>
    <property type="match status" value="1"/>
</dbReference>
<dbReference type="SUPFAM" id="SSF54523">
    <property type="entry name" value="Pili subunits"/>
    <property type="match status" value="1"/>
</dbReference>
<reference evidence="3 4" key="1">
    <citation type="submission" date="2019-02" db="EMBL/GenBank/DDBJ databases">
        <title>Deep-cultivation of Planctomycetes and their phenomic and genomic characterization uncovers novel biology.</title>
        <authorList>
            <person name="Wiegand S."/>
            <person name="Jogler M."/>
            <person name="Boedeker C."/>
            <person name="Pinto D."/>
            <person name="Vollmers J."/>
            <person name="Rivas-Marin E."/>
            <person name="Kohn T."/>
            <person name="Peeters S.H."/>
            <person name="Heuer A."/>
            <person name="Rast P."/>
            <person name="Oberbeckmann S."/>
            <person name="Bunk B."/>
            <person name="Jeske O."/>
            <person name="Meyerdierks A."/>
            <person name="Storesund J.E."/>
            <person name="Kallscheuer N."/>
            <person name="Luecker S."/>
            <person name="Lage O.M."/>
            <person name="Pohl T."/>
            <person name="Merkel B.J."/>
            <person name="Hornburger P."/>
            <person name="Mueller R.-W."/>
            <person name="Bruemmer F."/>
            <person name="Labrenz M."/>
            <person name="Spormann A.M."/>
            <person name="Op den Camp H."/>
            <person name="Overmann J."/>
            <person name="Amann R."/>
            <person name="Jetten M.S.M."/>
            <person name="Mascher T."/>
            <person name="Medema M.H."/>
            <person name="Devos D.P."/>
            <person name="Kaster A.-K."/>
            <person name="Ovreas L."/>
            <person name="Rohde M."/>
            <person name="Galperin M.Y."/>
            <person name="Jogler C."/>
        </authorList>
    </citation>
    <scope>NUCLEOTIDE SEQUENCE [LARGE SCALE GENOMIC DNA]</scope>
    <source>
        <strain evidence="3 4">I41</strain>
    </source>
</reference>
<evidence type="ECO:0000313" key="3">
    <source>
        <dbReference type="EMBL" id="QDT74954.1"/>
    </source>
</evidence>
<dbReference type="RefSeq" id="WP_145434665.1">
    <property type="nucleotide sequence ID" value="NZ_CP036339.1"/>
</dbReference>
<dbReference type="Proteomes" id="UP000317909">
    <property type="component" value="Chromosome"/>
</dbReference>
<dbReference type="EMBL" id="CP036339">
    <property type="protein sequence ID" value="QDT74954.1"/>
    <property type="molecule type" value="Genomic_DNA"/>
</dbReference>
<keyword evidence="4" id="KW-1185">Reference proteome</keyword>
<dbReference type="NCBIfam" id="TIGR04294">
    <property type="entry name" value="pre_pil_HX9DG"/>
    <property type="match status" value="1"/>
</dbReference>
<dbReference type="PANTHER" id="PTHR30093">
    <property type="entry name" value="GENERAL SECRETION PATHWAY PROTEIN G"/>
    <property type="match status" value="1"/>
</dbReference>
<accession>A0A517U2V4</accession>
<organism evidence="3 4">
    <name type="scientific">Lacipirellula limnantheis</name>
    <dbReference type="NCBI Taxonomy" id="2528024"/>
    <lineage>
        <taxon>Bacteria</taxon>
        <taxon>Pseudomonadati</taxon>
        <taxon>Planctomycetota</taxon>
        <taxon>Planctomycetia</taxon>
        <taxon>Pirellulales</taxon>
        <taxon>Lacipirellulaceae</taxon>
        <taxon>Lacipirellula</taxon>
    </lineage>
</organism>
<dbReference type="Gene3D" id="3.30.700.10">
    <property type="entry name" value="Glycoprotein, Type 4 Pilin"/>
    <property type="match status" value="1"/>
</dbReference>
<dbReference type="InterPro" id="IPR027558">
    <property type="entry name" value="Pre_pil_HX9DG_C"/>
</dbReference>